<accession>C4ZGD3</accession>
<dbReference type="GO" id="GO:0016301">
    <property type="term" value="F:kinase activity"/>
    <property type="evidence" value="ECO:0007669"/>
    <property type="project" value="UniProtKB-KW"/>
</dbReference>
<gene>
    <name evidence="4" type="ordered locus">EUBREC_2608</name>
</gene>
<dbReference type="PANTHER" id="PTHR43584:SF5">
    <property type="entry name" value="PROTEIN LICC"/>
    <property type="match status" value="1"/>
</dbReference>
<sequence>MHEVKRAIIMAAGLGNRMRPVTLTTPKPLVRVNGKRMIDTVIEGLHGNGITEIYIVAGYLKEQFYELENEYPGVTIIENPYYESCNNISSLYVARDHIEDAIILDGDQIIYNPEILSKEFERSGYNSVWTDDETDEWLQTVEDGIVTSCSRSGGSHGWQLYSISRWTAADGRKLKKHLEMEFENKKNTQIYWDDVAMFCYPDEYQLGIYEMQKGDIIEIDNLQELAEIDSSYKKYMEQSGDMSR</sequence>
<name>C4ZGD3_AGARV</name>
<dbReference type="HOGENOM" id="CLU_029499_5_2_9"/>
<dbReference type="CDD" id="cd02523">
    <property type="entry name" value="PC_cytidylyltransferase"/>
    <property type="match status" value="1"/>
</dbReference>
<dbReference type="InterPro" id="IPR050065">
    <property type="entry name" value="GlmU-like"/>
</dbReference>
<protein>
    <submittedName>
        <fullName evidence="4">Choline kinase</fullName>
    </submittedName>
</protein>
<evidence type="ECO:0000256" key="1">
    <source>
        <dbReference type="ARBA" id="ARBA00022679"/>
    </source>
</evidence>
<dbReference type="Proteomes" id="UP000001477">
    <property type="component" value="Chromosome"/>
</dbReference>
<dbReference type="RefSeq" id="WP_012743426.1">
    <property type="nucleotide sequence ID" value="NC_012781.1"/>
</dbReference>
<organism evidence="4 5">
    <name type="scientific">Agathobacter rectalis (strain ATCC 33656 / DSM 3377 / JCM 17463 / KCTC 5835 / VPI 0990)</name>
    <name type="common">Eubacterium rectale</name>
    <dbReference type="NCBI Taxonomy" id="515619"/>
    <lineage>
        <taxon>Bacteria</taxon>
        <taxon>Bacillati</taxon>
        <taxon>Bacillota</taxon>
        <taxon>Clostridia</taxon>
        <taxon>Lachnospirales</taxon>
        <taxon>Lachnospiraceae</taxon>
        <taxon>Agathobacter</taxon>
    </lineage>
</organism>
<dbReference type="InterPro" id="IPR025877">
    <property type="entry name" value="MobA-like_NTP_Trfase"/>
</dbReference>
<evidence type="ECO:0000256" key="2">
    <source>
        <dbReference type="ARBA" id="ARBA00022695"/>
    </source>
</evidence>
<dbReference type="STRING" id="515619.EUBREC_2608"/>
<dbReference type="Pfam" id="PF12804">
    <property type="entry name" value="NTP_transf_3"/>
    <property type="match status" value="1"/>
</dbReference>
<evidence type="ECO:0000313" key="5">
    <source>
        <dbReference type="Proteomes" id="UP000001477"/>
    </source>
</evidence>
<keyword evidence="2" id="KW-0548">Nucleotidyltransferase</keyword>
<dbReference type="SUPFAM" id="SSF53448">
    <property type="entry name" value="Nucleotide-diphospho-sugar transferases"/>
    <property type="match status" value="1"/>
</dbReference>
<evidence type="ECO:0000313" key="4">
    <source>
        <dbReference type="EMBL" id="ACR76339.1"/>
    </source>
</evidence>
<dbReference type="Gene3D" id="3.90.550.10">
    <property type="entry name" value="Spore Coat Polysaccharide Biosynthesis Protein SpsA, Chain A"/>
    <property type="match status" value="1"/>
</dbReference>
<dbReference type="PaxDb" id="515619-EUBREC_2608"/>
<dbReference type="GO" id="GO:0016779">
    <property type="term" value="F:nucleotidyltransferase activity"/>
    <property type="evidence" value="ECO:0007669"/>
    <property type="project" value="UniProtKB-KW"/>
</dbReference>
<evidence type="ECO:0000259" key="3">
    <source>
        <dbReference type="Pfam" id="PF12804"/>
    </source>
</evidence>
<dbReference type="InterPro" id="IPR029044">
    <property type="entry name" value="Nucleotide-diphossugar_trans"/>
</dbReference>
<feature type="domain" description="MobA-like NTP transferase" evidence="3">
    <location>
        <begin position="7"/>
        <end position="125"/>
    </location>
</feature>
<dbReference type="EMBL" id="CP001107">
    <property type="protein sequence ID" value="ACR76339.1"/>
    <property type="molecule type" value="Genomic_DNA"/>
</dbReference>
<dbReference type="AlphaFoldDB" id="C4ZGD3"/>
<keyword evidence="1" id="KW-0808">Transferase</keyword>
<dbReference type="GeneID" id="86989342"/>
<keyword evidence="4" id="KW-0418">Kinase</keyword>
<reference evidence="4 5" key="1">
    <citation type="journal article" date="2009" name="Proc. Natl. Acad. Sci. U.S.A.">
        <title>Characterizing a model human gut microbiota composed of members of its two dominant bacterial phyla.</title>
        <authorList>
            <person name="Mahowald M.A."/>
            <person name="Rey F.E."/>
            <person name="Seedorf H."/>
            <person name="Turnbaugh P.J."/>
            <person name="Fulton R.S."/>
            <person name="Wollam A."/>
            <person name="Shah N."/>
            <person name="Wang C."/>
            <person name="Magrini V."/>
            <person name="Wilson R.K."/>
            <person name="Cantarel B.L."/>
            <person name="Coutinho P.M."/>
            <person name="Henrissat B."/>
            <person name="Crock L.W."/>
            <person name="Russell A."/>
            <person name="Verberkmoes N.C."/>
            <person name="Hettich R.L."/>
            <person name="Gordon J.I."/>
        </authorList>
    </citation>
    <scope>NUCLEOTIDE SEQUENCE [LARGE SCALE GENOMIC DNA]</scope>
    <source>
        <strain evidence="5">ATCC 33656 / DSM 3377 / JCM 17463 / KCTC 5835 / LMG 30912 / VPI 0990</strain>
    </source>
</reference>
<dbReference type="PANTHER" id="PTHR43584">
    <property type="entry name" value="NUCLEOTIDYL TRANSFERASE"/>
    <property type="match status" value="1"/>
</dbReference>
<dbReference type="KEGG" id="ere:EUBREC_2608"/>
<proteinExistence type="predicted"/>